<feature type="non-terminal residue" evidence="2">
    <location>
        <position position="1"/>
    </location>
</feature>
<dbReference type="Gene3D" id="3.10.10.10">
    <property type="entry name" value="HIV Type 1 Reverse Transcriptase, subunit A, domain 1"/>
    <property type="match status" value="2"/>
</dbReference>
<dbReference type="SUPFAM" id="SSF56672">
    <property type="entry name" value="DNA/RNA polymerases"/>
    <property type="match status" value="1"/>
</dbReference>
<gene>
    <name evidence="2" type="ORF">MTR67_023820</name>
</gene>
<name>A0AAF0R0J6_SOLVR</name>
<dbReference type="PANTHER" id="PTHR24559:SF447">
    <property type="entry name" value="RNA-DIRECTED DNA POLYMERASE HOMOLOG"/>
    <property type="match status" value="1"/>
</dbReference>
<dbReference type="Gene3D" id="3.30.70.270">
    <property type="match status" value="2"/>
</dbReference>
<accession>A0AAF0R0J6</accession>
<dbReference type="PANTHER" id="PTHR24559">
    <property type="entry name" value="TRANSPOSON TY3-I GAG-POL POLYPROTEIN"/>
    <property type="match status" value="1"/>
</dbReference>
<dbReference type="Pfam" id="PF00078">
    <property type="entry name" value="RVT_1"/>
    <property type="match status" value="1"/>
</dbReference>
<dbReference type="InterPro" id="IPR000477">
    <property type="entry name" value="RT_dom"/>
</dbReference>
<reference evidence="2" key="1">
    <citation type="submission" date="2023-08" db="EMBL/GenBank/DDBJ databases">
        <title>A de novo genome assembly of Solanum verrucosum Schlechtendal, a Mexican diploid species geographically isolated from the other diploid A-genome species in potato relatives.</title>
        <authorList>
            <person name="Hosaka K."/>
        </authorList>
    </citation>
    <scope>NUCLEOTIDE SEQUENCE</scope>
    <source>
        <tissue evidence="2">Young leaves</tissue>
    </source>
</reference>
<sequence length="292" mass="33569">IPRREKLEWEWVDKPKQANIISSIRARKLVGQGCLAYLAHIRDVEVESPSIESIPMVLEFREVFPTDLPSMPPDRDIDFCIDLEPGTRPISIPPYRMAPVELRELKAQIQELLDKGFIRPSASPWGSPVLFVKKKDDSASVFSKIDLKLGYNQLNVPKMTFRIRYGQYEILVMSFGLTNTPTTFMSLMNEVFKQFLDSFIIVFIDDNLVYLKSEEEHANHLRIVLGVLGKQRLYAKFSKCEFWLTSAKFLGNVVSKEGVMVDPQRIEAVKNWVRPSSVTEVRSFVGLASYYR</sequence>
<protein>
    <recommendedName>
        <fullName evidence="1">Reverse transcriptase domain-containing protein</fullName>
    </recommendedName>
</protein>
<dbReference type="InterPro" id="IPR053134">
    <property type="entry name" value="RNA-dir_DNA_polymerase"/>
</dbReference>
<dbReference type="AlphaFoldDB" id="A0AAF0R0J6"/>
<evidence type="ECO:0000259" key="1">
    <source>
        <dbReference type="Pfam" id="PF00078"/>
    </source>
</evidence>
<dbReference type="InterPro" id="IPR043502">
    <property type="entry name" value="DNA/RNA_pol_sf"/>
</dbReference>
<organism evidence="2 3">
    <name type="scientific">Solanum verrucosum</name>
    <dbReference type="NCBI Taxonomy" id="315347"/>
    <lineage>
        <taxon>Eukaryota</taxon>
        <taxon>Viridiplantae</taxon>
        <taxon>Streptophyta</taxon>
        <taxon>Embryophyta</taxon>
        <taxon>Tracheophyta</taxon>
        <taxon>Spermatophyta</taxon>
        <taxon>Magnoliopsida</taxon>
        <taxon>eudicotyledons</taxon>
        <taxon>Gunneridae</taxon>
        <taxon>Pentapetalae</taxon>
        <taxon>asterids</taxon>
        <taxon>lamiids</taxon>
        <taxon>Solanales</taxon>
        <taxon>Solanaceae</taxon>
        <taxon>Solanoideae</taxon>
        <taxon>Solaneae</taxon>
        <taxon>Solanum</taxon>
    </lineage>
</organism>
<feature type="domain" description="Reverse transcriptase" evidence="1">
    <location>
        <begin position="99"/>
        <end position="251"/>
    </location>
</feature>
<evidence type="ECO:0000313" key="3">
    <source>
        <dbReference type="Proteomes" id="UP001234989"/>
    </source>
</evidence>
<proteinExistence type="predicted"/>
<dbReference type="Proteomes" id="UP001234989">
    <property type="component" value="Chromosome 5"/>
</dbReference>
<evidence type="ECO:0000313" key="2">
    <source>
        <dbReference type="EMBL" id="WMV30435.1"/>
    </source>
</evidence>
<dbReference type="CDD" id="cd01647">
    <property type="entry name" value="RT_LTR"/>
    <property type="match status" value="1"/>
</dbReference>
<keyword evidence="3" id="KW-1185">Reference proteome</keyword>
<dbReference type="InterPro" id="IPR043128">
    <property type="entry name" value="Rev_trsase/Diguanyl_cyclase"/>
</dbReference>
<dbReference type="EMBL" id="CP133616">
    <property type="protein sequence ID" value="WMV30435.1"/>
    <property type="molecule type" value="Genomic_DNA"/>
</dbReference>